<dbReference type="PROSITE" id="PS51192">
    <property type="entry name" value="HELICASE_ATP_BIND_1"/>
    <property type="match status" value="1"/>
</dbReference>
<dbReference type="GO" id="GO:0005524">
    <property type="term" value="F:ATP binding"/>
    <property type="evidence" value="ECO:0007669"/>
    <property type="project" value="UniProtKB-KW"/>
</dbReference>
<dbReference type="InterPro" id="IPR034085">
    <property type="entry name" value="TOG"/>
</dbReference>
<keyword evidence="6" id="KW-0547">Nucleotide-binding</keyword>
<proteinExistence type="inferred from homology"/>
<evidence type="ECO:0000256" key="15">
    <source>
        <dbReference type="PROSITE-ProRule" id="PRU00657"/>
    </source>
</evidence>
<dbReference type="Pfam" id="PF12348">
    <property type="entry name" value="CLASP_N"/>
    <property type="match status" value="1"/>
</dbReference>
<keyword evidence="23" id="KW-1185">Reference proteome</keyword>
<evidence type="ECO:0000259" key="19">
    <source>
        <dbReference type="PROSITE" id="PS51192"/>
    </source>
</evidence>
<name>D8T7D0_SELML</name>
<dbReference type="eggNOG" id="KOG0701">
    <property type="taxonomic scope" value="Eukaryota"/>
</dbReference>
<dbReference type="Pfam" id="PF00636">
    <property type="entry name" value="Ribonuclease_3"/>
    <property type="match status" value="2"/>
</dbReference>
<dbReference type="GO" id="GO:0004525">
    <property type="term" value="F:ribonuclease III activity"/>
    <property type="evidence" value="ECO:0000318"/>
    <property type="project" value="GO_Central"/>
</dbReference>
<evidence type="ECO:0000256" key="10">
    <source>
        <dbReference type="ARBA" id="ARBA00022840"/>
    </source>
</evidence>
<sequence length="1719" mass="193387">MAGGIVKKNQQQQQAPAVLGKINDENRPPVQEVEYILSRDLKPLKDPETQLKVGFYGADLWGCAFLLTALLVADPGSKARLRRLAHRVRGAESSAPDLHLPVGFAPPRAVSGSRSDISDWWIDDRCRRRRENVMTLVLKAVKNPRSALCKTAIMACSDLFQAFQDQVLEMLDPLLLQLLLKASQDKKFVCEEAEKALLGMTTWISPVSLIHKLQPYTTHKNPRVRAKSATCISKSVAKLGAEGIRDYGLEALMQIAAAQLIDQLPEARESARKLVVELHSAFQQQPDVSSNLSETSSSSSGSDSDDQNQKSWEEFCSSILTPAVAQPILRVSTRGFWRHGLREAGQDDDPARRKWRCSYQKDVFQRALKENIIVNLGTGTGKTMIAIMLIQSFEERLSMPQEKRIAVFLAPTVNLVIQQARAIESFTVLKVGDYYGDKGVDSWSVNQWQAEVDSHQVLVMTPQVFLNALGTSALKLEFVEVLVMDECHHAHKNHPYALIMKTHYHVSCLKSKPKIFGMTASPVIQKGVSSSYDCNRKLTVLESILDAKVYTVEDKSEVEEYYPNPTQYKEYYDRPKQRFSSIQTELEILKDRLNSEAACNCSDYELQNKIKKSIDRLHLSINHCLVDLGLLPALLAVEILQNRNKSTFHSKWKPDVSLEEEEVKTSLKERFLQNVSSIPRFSQVSSRSYPTLEEMTSGTLSPKVLVLLDVLERLRGITNMRCIVFVERVIVAMALAKLISRLSFLSHLRCDYMTGVRDTDARNPTQQQEVLDAFAGGKLNLLIATSVAEEGLDVQACCAVIRFDVCQTLRSHVQSRGRARNRLSSTYVWLLETGNVEQLNLFNQLCTSERVVEDQDSVSFIHEYCARLGDRYYNAKPKFSFKDSFVCTVEFPPNAPLRSVEGPLRRTEQLAKKAACLQACRKLYDMGEVRPDTLCPDVDDFDEEDQSMRKNESGKRKEIFSTAKPLIFEGSWVFNESGVQLQFYKICFVIEPPESRTYSNFGFLVNCVIDAEVTDSEVTLFSRNRVVNARVHRVGPIQLDANQVKAAKAYQELLLNGAFNRLARCSGSPQEILWNKSQAFLLLPVHDDNDSIDWTSVHATAGVYRTLCSNFSPSSPMDGDGVGEKTHADVLCTANGYVHSSALQDMVVATVHNGRLFCVTGVLENFTAASLLPKRGFTYIDYYKDKYQRTLRLPEQPLLKAKPTHAFHNLPIRPKEQEGSRQEESFVELPPELCLCLEIKSGLIRSLYFVPSFLHRFTSTVCAIQLRSPLWPWIPAAKILEAITSKKCHEEFSYESLELLGDSFLKYVVTQKLFLVYDKKHEGQLSARRSRATCNAALHQLAKSSGIAEYIRDEEFNPSNWTGPGMLTSDSSKCRHQQGSYENEENYFSSCANGHRGIRRKALADVVEALIGAYLATSGPPSAMELMKQLGIDIEFDIGLLASARQASLPAESFQHLQASLESLEHKLQYKFQNRSLLVEAITHASQPNCLLCYQRLEFLGDGVLDFLVSRHLFETHPGLPPGTLTDLRSAAVNNKWFARLVLRHGLHQHLQHGSVELDCEIRKFVQNVKEKPDASCFEDLSAPKVLGDLLESITGAIFVDTNFDLEKLWRVVLPLLSPLVTPATLRFHPVRILMELCARKGMKVSFFRTEATTTEVRVTFGEESLVETSQEKPRKSAKIDAALKMLASLQEKVEKEMKMLASLQTCGAKLLLYQKVNV</sequence>
<dbReference type="OMA" id="NINRHET"/>
<dbReference type="InterPro" id="IPR036389">
    <property type="entry name" value="RNase_III_sf"/>
</dbReference>
<feature type="region of interest" description="Disordered" evidence="16">
    <location>
        <begin position="286"/>
        <end position="309"/>
    </location>
</feature>
<comment type="cofactor">
    <cofactor evidence="1">
        <name>Mn(2+)</name>
        <dbReference type="ChEBI" id="CHEBI:29035"/>
    </cofactor>
</comment>
<dbReference type="HOGENOM" id="CLU_000907_4_1_1"/>
<evidence type="ECO:0000256" key="1">
    <source>
        <dbReference type="ARBA" id="ARBA00001936"/>
    </source>
</evidence>
<dbReference type="SUPFAM" id="SSF52540">
    <property type="entry name" value="P-loop containing nucleoside triphosphate hydrolases"/>
    <property type="match status" value="1"/>
</dbReference>
<evidence type="ECO:0000256" key="5">
    <source>
        <dbReference type="ARBA" id="ARBA00022737"/>
    </source>
</evidence>
<dbReference type="InterPro" id="IPR038248">
    <property type="entry name" value="Dicer_dimer_sf"/>
</dbReference>
<dbReference type="SMART" id="SM00535">
    <property type="entry name" value="RIBOc"/>
    <property type="match status" value="2"/>
</dbReference>
<dbReference type="GO" id="GO:0046872">
    <property type="term" value="F:metal ion binding"/>
    <property type="evidence" value="ECO:0007669"/>
    <property type="project" value="UniProtKB-KW"/>
</dbReference>
<dbReference type="InterPro" id="IPR011989">
    <property type="entry name" value="ARM-like"/>
</dbReference>
<keyword evidence="7" id="KW-0255">Endonuclease</keyword>
<dbReference type="GO" id="GO:0003723">
    <property type="term" value="F:RNA binding"/>
    <property type="evidence" value="ECO:0000318"/>
    <property type="project" value="GO_Central"/>
</dbReference>
<evidence type="ECO:0000256" key="7">
    <source>
        <dbReference type="ARBA" id="ARBA00022759"/>
    </source>
</evidence>
<keyword evidence="5" id="KW-0677">Repeat</keyword>
<evidence type="ECO:0000256" key="12">
    <source>
        <dbReference type="ARBA" id="ARBA00022884"/>
    </source>
</evidence>
<dbReference type="Gene3D" id="2.170.260.10">
    <property type="entry name" value="paz domain"/>
    <property type="match status" value="1"/>
</dbReference>
<evidence type="ECO:0000259" key="17">
    <source>
        <dbReference type="PROSITE" id="PS50142"/>
    </source>
</evidence>
<dbReference type="InterPro" id="IPR001650">
    <property type="entry name" value="Helicase_C-like"/>
</dbReference>
<dbReference type="InterPro" id="IPR005034">
    <property type="entry name" value="Dicer_dimerisation"/>
</dbReference>
<feature type="compositionally biased region" description="Low complexity" evidence="16">
    <location>
        <begin position="287"/>
        <end position="302"/>
    </location>
</feature>
<organism evidence="23">
    <name type="scientific">Selaginella moellendorffii</name>
    <name type="common">Spikemoss</name>
    <dbReference type="NCBI Taxonomy" id="88036"/>
    <lineage>
        <taxon>Eukaryota</taxon>
        <taxon>Viridiplantae</taxon>
        <taxon>Streptophyta</taxon>
        <taxon>Embryophyta</taxon>
        <taxon>Tracheophyta</taxon>
        <taxon>Lycopodiopsida</taxon>
        <taxon>Selaginellales</taxon>
        <taxon>Selaginellaceae</taxon>
        <taxon>Selaginella</taxon>
    </lineage>
</organism>
<dbReference type="InterPro" id="IPR003100">
    <property type="entry name" value="PAZ_dom"/>
</dbReference>
<feature type="region of interest" description="Disordered" evidence="16">
    <location>
        <begin position="1"/>
        <end position="24"/>
    </location>
</feature>
<dbReference type="Gene3D" id="3.30.160.380">
    <property type="entry name" value="Dicer dimerisation domain"/>
    <property type="match status" value="1"/>
</dbReference>
<dbReference type="eggNOG" id="KOG2933">
    <property type="taxonomic scope" value="Eukaryota"/>
</dbReference>
<dbReference type="InParanoid" id="D8T7D0"/>
<reference evidence="22 23" key="1">
    <citation type="journal article" date="2011" name="Science">
        <title>The Selaginella genome identifies genetic changes associated with the evolution of vascular plants.</title>
        <authorList>
            <person name="Banks J.A."/>
            <person name="Nishiyama T."/>
            <person name="Hasebe M."/>
            <person name="Bowman J.L."/>
            <person name="Gribskov M."/>
            <person name="dePamphilis C."/>
            <person name="Albert V.A."/>
            <person name="Aono N."/>
            <person name="Aoyama T."/>
            <person name="Ambrose B.A."/>
            <person name="Ashton N.W."/>
            <person name="Axtell M.J."/>
            <person name="Barker E."/>
            <person name="Barker M.S."/>
            <person name="Bennetzen J.L."/>
            <person name="Bonawitz N.D."/>
            <person name="Chapple C."/>
            <person name="Cheng C."/>
            <person name="Correa L.G."/>
            <person name="Dacre M."/>
            <person name="DeBarry J."/>
            <person name="Dreyer I."/>
            <person name="Elias M."/>
            <person name="Engstrom E.M."/>
            <person name="Estelle M."/>
            <person name="Feng L."/>
            <person name="Finet C."/>
            <person name="Floyd S.K."/>
            <person name="Frommer W.B."/>
            <person name="Fujita T."/>
            <person name="Gramzow L."/>
            <person name="Gutensohn M."/>
            <person name="Harholt J."/>
            <person name="Hattori M."/>
            <person name="Heyl A."/>
            <person name="Hirai T."/>
            <person name="Hiwatashi Y."/>
            <person name="Ishikawa M."/>
            <person name="Iwata M."/>
            <person name="Karol K.G."/>
            <person name="Koehler B."/>
            <person name="Kolukisaoglu U."/>
            <person name="Kubo M."/>
            <person name="Kurata T."/>
            <person name="Lalonde S."/>
            <person name="Li K."/>
            <person name="Li Y."/>
            <person name="Litt A."/>
            <person name="Lyons E."/>
            <person name="Manning G."/>
            <person name="Maruyama T."/>
            <person name="Michael T.P."/>
            <person name="Mikami K."/>
            <person name="Miyazaki S."/>
            <person name="Morinaga S."/>
            <person name="Murata T."/>
            <person name="Mueller-Roeber B."/>
            <person name="Nelson D.R."/>
            <person name="Obara M."/>
            <person name="Oguri Y."/>
            <person name="Olmstead R.G."/>
            <person name="Onodera N."/>
            <person name="Petersen B.L."/>
            <person name="Pils B."/>
            <person name="Prigge M."/>
            <person name="Rensing S.A."/>
            <person name="Riano-Pachon D.M."/>
            <person name="Roberts A.W."/>
            <person name="Sato Y."/>
            <person name="Scheller H.V."/>
            <person name="Schulz B."/>
            <person name="Schulz C."/>
            <person name="Shakirov E.V."/>
            <person name="Shibagaki N."/>
            <person name="Shinohara N."/>
            <person name="Shippen D.E."/>
            <person name="Soerensen I."/>
            <person name="Sotooka R."/>
            <person name="Sugimoto N."/>
            <person name="Sugita M."/>
            <person name="Sumikawa N."/>
            <person name="Tanurdzic M."/>
            <person name="Theissen G."/>
            <person name="Ulvskov P."/>
            <person name="Wakazuki S."/>
            <person name="Weng J.K."/>
            <person name="Willats W.W."/>
            <person name="Wipf D."/>
            <person name="Wolf P.G."/>
            <person name="Yang L."/>
            <person name="Zimmer A.D."/>
            <person name="Zhu Q."/>
            <person name="Mitros T."/>
            <person name="Hellsten U."/>
            <person name="Loque D."/>
            <person name="Otillar R."/>
            <person name="Salamov A."/>
            <person name="Schmutz J."/>
            <person name="Shapiro H."/>
            <person name="Lindquist E."/>
            <person name="Lucas S."/>
            <person name="Rokhsar D."/>
            <person name="Grigoriev I.V."/>
        </authorList>
    </citation>
    <scope>NUCLEOTIDE SEQUENCE [LARGE SCALE GENOMIC DNA]</scope>
</reference>
<dbReference type="CDD" id="cd18034">
    <property type="entry name" value="DEXHc_dicer"/>
    <property type="match status" value="1"/>
</dbReference>
<dbReference type="GO" id="GO:0030422">
    <property type="term" value="P:siRNA processing"/>
    <property type="evidence" value="ECO:0000318"/>
    <property type="project" value="GO_Central"/>
</dbReference>
<dbReference type="InterPro" id="IPR011545">
    <property type="entry name" value="DEAD/DEAH_box_helicase_dom"/>
</dbReference>
<dbReference type="SUPFAM" id="SSF54768">
    <property type="entry name" value="dsRNA-binding domain-like"/>
    <property type="match status" value="1"/>
</dbReference>
<dbReference type="Pfam" id="PF02170">
    <property type="entry name" value="PAZ"/>
    <property type="match status" value="1"/>
</dbReference>
<dbReference type="InterPro" id="IPR014001">
    <property type="entry name" value="Helicase_ATP-bd"/>
</dbReference>
<feature type="domain" description="Helicase ATP-binding" evidence="19">
    <location>
        <begin position="363"/>
        <end position="540"/>
    </location>
</feature>
<dbReference type="KEGG" id="smo:SELMODRAFT_448444"/>
<evidence type="ECO:0000313" key="23">
    <source>
        <dbReference type="Proteomes" id="UP000001514"/>
    </source>
</evidence>
<evidence type="ECO:0000256" key="9">
    <source>
        <dbReference type="ARBA" id="ARBA00022806"/>
    </source>
</evidence>
<keyword evidence="9" id="KW-0347">Helicase</keyword>
<evidence type="ECO:0000313" key="22">
    <source>
        <dbReference type="EMBL" id="EFJ07438.1"/>
    </source>
</evidence>
<dbReference type="STRING" id="88036.D8T7D0"/>
<feature type="domain" description="RNase III" evidence="17">
    <location>
        <begin position="1461"/>
        <end position="1603"/>
    </location>
</feature>
<dbReference type="SUPFAM" id="SSF69065">
    <property type="entry name" value="RNase III domain-like"/>
    <property type="match status" value="2"/>
</dbReference>
<dbReference type="Proteomes" id="UP000001514">
    <property type="component" value="Unassembled WGS sequence"/>
</dbReference>
<keyword evidence="8" id="KW-0378">Hydrolase</keyword>
<dbReference type="InterPro" id="IPR016024">
    <property type="entry name" value="ARM-type_fold"/>
</dbReference>
<dbReference type="EMBL" id="GL377685">
    <property type="protein sequence ID" value="EFJ07438.1"/>
    <property type="molecule type" value="Genomic_DNA"/>
</dbReference>
<evidence type="ECO:0000256" key="14">
    <source>
        <dbReference type="ARBA" id="ARBA00035116"/>
    </source>
</evidence>
<evidence type="ECO:0000256" key="11">
    <source>
        <dbReference type="ARBA" id="ARBA00022842"/>
    </source>
</evidence>
<gene>
    <name evidence="22" type="ORF">SELMODRAFT_448444</name>
</gene>
<dbReference type="Pfam" id="PF03368">
    <property type="entry name" value="Dicer_dimer"/>
    <property type="match status" value="1"/>
</dbReference>
<dbReference type="PROSITE" id="PS51327">
    <property type="entry name" value="DICER_DSRBF"/>
    <property type="match status" value="1"/>
</dbReference>
<feature type="domain" description="Helicase C-terminal" evidence="20">
    <location>
        <begin position="706"/>
        <end position="859"/>
    </location>
</feature>
<dbReference type="InterPro" id="IPR024395">
    <property type="entry name" value="CLASP_N_dom"/>
</dbReference>
<keyword evidence="10" id="KW-0067">ATP-binding</keyword>
<dbReference type="InterPro" id="IPR000999">
    <property type="entry name" value="RNase_III_dom"/>
</dbReference>
<dbReference type="PROSITE" id="PS50142">
    <property type="entry name" value="RNASE_3_2"/>
    <property type="match status" value="2"/>
</dbReference>
<protein>
    <submittedName>
        <fullName evidence="22">Uncharacterized protein</fullName>
    </submittedName>
</protein>
<evidence type="ECO:0000256" key="13">
    <source>
        <dbReference type="ARBA" id="ARBA00023211"/>
    </source>
</evidence>
<evidence type="ECO:0000259" key="18">
    <source>
        <dbReference type="PROSITE" id="PS50821"/>
    </source>
</evidence>
<feature type="domain" description="PAZ" evidence="18">
    <location>
        <begin position="1133"/>
        <end position="1238"/>
    </location>
</feature>
<dbReference type="PROSITE" id="PS51194">
    <property type="entry name" value="HELICASE_CTER"/>
    <property type="match status" value="1"/>
</dbReference>
<dbReference type="FunFam" id="3.40.50.300:FF:000705">
    <property type="entry name" value="Endoribonuclease dicer-like protein"/>
    <property type="match status" value="1"/>
</dbReference>
<dbReference type="SUPFAM" id="SSF101690">
    <property type="entry name" value="PAZ domain"/>
    <property type="match status" value="1"/>
</dbReference>
<keyword evidence="3" id="KW-0540">Nuclease</keyword>
<dbReference type="FunFam" id="1.10.1520.10:FF:000004">
    <property type="entry name" value="Endoribonuclease dicer-like 1"/>
    <property type="match status" value="1"/>
</dbReference>
<dbReference type="InterPro" id="IPR036085">
    <property type="entry name" value="PAZ_dom_sf"/>
</dbReference>
<dbReference type="SMART" id="SM00949">
    <property type="entry name" value="PAZ"/>
    <property type="match status" value="1"/>
</dbReference>
<dbReference type="GO" id="GO:0005737">
    <property type="term" value="C:cytoplasm"/>
    <property type="evidence" value="ECO:0000318"/>
    <property type="project" value="GO_Central"/>
</dbReference>
<evidence type="ECO:0000256" key="16">
    <source>
        <dbReference type="SAM" id="MobiDB-lite"/>
    </source>
</evidence>
<dbReference type="Pfam" id="PF00271">
    <property type="entry name" value="Helicase_C"/>
    <property type="match status" value="1"/>
</dbReference>
<dbReference type="InterPro" id="IPR027417">
    <property type="entry name" value="P-loop_NTPase"/>
</dbReference>
<dbReference type="Gramene" id="EFJ07438">
    <property type="protein sequence ID" value="EFJ07438"/>
    <property type="gene ID" value="SELMODRAFT_448444"/>
</dbReference>
<evidence type="ECO:0000256" key="4">
    <source>
        <dbReference type="ARBA" id="ARBA00022723"/>
    </source>
</evidence>
<evidence type="ECO:0000259" key="21">
    <source>
        <dbReference type="PROSITE" id="PS51327"/>
    </source>
</evidence>
<evidence type="ECO:0000256" key="8">
    <source>
        <dbReference type="ARBA" id="ARBA00022801"/>
    </source>
</evidence>
<keyword evidence="12 15" id="KW-0694">RNA-binding</keyword>
<keyword evidence="11" id="KW-0460">Magnesium</keyword>
<dbReference type="SMART" id="SM00487">
    <property type="entry name" value="DEXDc"/>
    <property type="match status" value="1"/>
</dbReference>
<dbReference type="Pfam" id="PF00270">
    <property type="entry name" value="DEAD"/>
    <property type="match status" value="1"/>
</dbReference>
<dbReference type="Gene3D" id="1.25.10.10">
    <property type="entry name" value="Leucine-rich Repeat Variant"/>
    <property type="match status" value="1"/>
</dbReference>
<dbReference type="PANTHER" id="PTHR14950:SF46">
    <property type="entry name" value="ENDORIBONUCLEASE DICER HOMOLOG 3"/>
    <property type="match status" value="1"/>
</dbReference>
<dbReference type="PANTHER" id="PTHR14950">
    <property type="entry name" value="DICER-RELATED"/>
    <property type="match status" value="1"/>
</dbReference>
<dbReference type="SMART" id="SM01349">
    <property type="entry name" value="TOG"/>
    <property type="match status" value="1"/>
</dbReference>
<dbReference type="SMR" id="D8T7D0"/>
<dbReference type="PROSITE" id="PS50821">
    <property type="entry name" value="PAZ"/>
    <property type="match status" value="1"/>
</dbReference>
<dbReference type="PROSITE" id="PS00517">
    <property type="entry name" value="RNASE_3_1"/>
    <property type="match status" value="1"/>
</dbReference>
<feature type="domain" description="Dicer dsRNA-binding fold" evidence="21">
    <location>
        <begin position="857"/>
        <end position="943"/>
    </location>
</feature>
<dbReference type="Gene3D" id="3.40.50.300">
    <property type="entry name" value="P-loop containing nucleotide triphosphate hydrolases"/>
    <property type="match status" value="2"/>
</dbReference>
<evidence type="ECO:0000259" key="20">
    <source>
        <dbReference type="PROSITE" id="PS51194"/>
    </source>
</evidence>
<accession>D8T7D0</accession>
<keyword evidence="13" id="KW-0464">Manganese</keyword>
<dbReference type="CDD" id="cd00593">
    <property type="entry name" value="RIBOc"/>
    <property type="match status" value="2"/>
</dbReference>
<dbReference type="Gene3D" id="1.10.1520.10">
    <property type="entry name" value="Ribonuclease III domain"/>
    <property type="match status" value="2"/>
</dbReference>
<comment type="cofactor">
    <cofactor evidence="2">
        <name>Mg(2+)</name>
        <dbReference type="ChEBI" id="CHEBI:18420"/>
    </cofactor>
</comment>
<comment type="similarity">
    <text evidence="14 15">Belongs to the helicase family. Dicer subfamily.</text>
</comment>
<dbReference type="SMART" id="SM00490">
    <property type="entry name" value="HELICc"/>
    <property type="match status" value="1"/>
</dbReference>
<evidence type="ECO:0000256" key="2">
    <source>
        <dbReference type="ARBA" id="ARBA00001946"/>
    </source>
</evidence>
<keyword evidence="4" id="KW-0479">Metal-binding</keyword>
<evidence type="ECO:0000256" key="3">
    <source>
        <dbReference type="ARBA" id="ARBA00022722"/>
    </source>
</evidence>
<feature type="domain" description="RNase III" evidence="17">
    <location>
        <begin position="1281"/>
        <end position="1419"/>
    </location>
</feature>
<dbReference type="GO" id="GO:0005634">
    <property type="term" value="C:nucleus"/>
    <property type="evidence" value="ECO:0000318"/>
    <property type="project" value="GO_Central"/>
</dbReference>
<evidence type="ECO:0000256" key="6">
    <source>
        <dbReference type="ARBA" id="ARBA00022741"/>
    </source>
</evidence>
<dbReference type="SUPFAM" id="SSF48371">
    <property type="entry name" value="ARM repeat"/>
    <property type="match status" value="1"/>
</dbReference>
<dbReference type="GO" id="GO:0004386">
    <property type="term" value="F:helicase activity"/>
    <property type="evidence" value="ECO:0007669"/>
    <property type="project" value="UniProtKB-KW"/>
</dbReference>